<name>A0A8S1W0R1_PAROT</name>
<gene>
    <name evidence="1" type="ORF">POCTA_138.1.T0730216</name>
</gene>
<evidence type="ECO:0000313" key="2">
    <source>
        <dbReference type="Proteomes" id="UP000683925"/>
    </source>
</evidence>
<sequence>MNCTYHFENQVSLICIAPHQCSCQRKLCVKCLLEHKVDIKQVMSIDEFPKMVLYKLKQFKVDQESEIIVQKNIVKLVLSLTQIIMNQIWVQLFESINQIYDFNRKQKQIIFQSYQHKYQHCQFMVSILEEKNLRDRIDEKNSYFSKLQVEQLKWEQEVKQFQEMLKEKIMTSIQPIQEMLKVYKRKEDLYSVLSYSKNIDGSFINKMMNLLKIEKITDCIEYLSNKQSREQPHLKCNYNILKNISEIDFKKLDGHSHLCQFNLLLS</sequence>
<comment type="caution">
    <text evidence="1">The sequence shown here is derived from an EMBL/GenBank/DDBJ whole genome shotgun (WGS) entry which is preliminary data.</text>
</comment>
<accession>A0A8S1W0R1</accession>
<protein>
    <submittedName>
        <fullName evidence="1">Uncharacterized protein</fullName>
    </submittedName>
</protein>
<keyword evidence="2" id="KW-1185">Reference proteome</keyword>
<dbReference type="Proteomes" id="UP000683925">
    <property type="component" value="Unassembled WGS sequence"/>
</dbReference>
<proteinExistence type="predicted"/>
<dbReference type="AlphaFoldDB" id="A0A8S1W0R1"/>
<reference evidence="1" key="1">
    <citation type="submission" date="2021-01" db="EMBL/GenBank/DDBJ databases">
        <authorList>
            <consortium name="Genoscope - CEA"/>
            <person name="William W."/>
        </authorList>
    </citation>
    <scope>NUCLEOTIDE SEQUENCE</scope>
</reference>
<dbReference type="EMBL" id="CAJJDP010000072">
    <property type="protein sequence ID" value="CAD8179786.1"/>
    <property type="molecule type" value="Genomic_DNA"/>
</dbReference>
<organism evidence="1 2">
    <name type="scientific">Paramecium octaurelia</name>
    <dbReference type="NCBI Taxonomy" id="43137"/>
    <lineage>
        <taxon>Eukaryota</taxon>
        <taxon>Sar</taxon>
        <taxon>Alveolata</taxon>
        <taxon>Ciliophora</taxon>
        <taxon>Intramacronucleata</taxon>
        <taxon>Oligohymenophorea</taxon>
        <taxon>Peniculida</taxon>
        <taxon>Parameciidae</taxon>
        <taxon>Paramecium</taxon>
    </lineage>
</organism>
<evidence type="ECO:0000313" key="1">
    <source>
        <dbReference type="EMBL" id="CAD8179786.1"/>
    </source>
</evidence>